<accession>A0A3B4X478</accession>
<dbReference type="PROSITE" id="PS50097">
    <property type="entry name" value="BTB"/>
    <property type="match status" value="1"/>
</dbReference>
<reference evidence="4" key="1">
    <citation type="submission" date="2025-08" db="UniProtKB">
        <authorList>
            <consortium name="Ensembl"/>
        </authorList>
    </citation>
    <scope>IDENTIFICATION</scope>
</reference>
<dbReference type="Gene3D" id="1.25.40.420">
    <property type="match status" value="1"/>
</dbReference>
<dbReference type="InterPro" id="IPR011705">
    <property type="entry name" value="BACK"/>
</dbReference>
<dbReference type="AlphaFoldDB" id="A0A3B4X478"/>
<name>A0A3B4X478_SERLL</name>
<dbReference type="InterPro" id="IPR011333">
    <property type="entry name" value="SKP1/BTB/POZ_sf"/>
</dbReference>
<evidence type="ECO:0000313" key="5">
    <source>
        <dbReference type="Proteomes" id="UP000261360"/>
    </source>
</evidence>
<dbReference type="FunFam" id="1.25.40.420:FF:000001">
    <property type="entry name" value="Kelch-like family member 12"/>
    <property type="match status" value="1"/>
</dbReference>
<dbReference type="SUPFAM" id="SSF54695">
    <property type="entry name" value="POZ domain"/>
    <property type="match status" value="1"/>
</dbReference>
<proteinExistence type="predicted"/>
<evidence type="ECO:0000259" key="3">
    <source>
        <dbReference type="PROSITE" id="PS50097"/>
    </source>
</evidence>
<feature type="domain" description="BTB" evidence="3">
    <location>
        <begin position="18"/>
        <end position="84"/>
    </location>
</feature>
<dbReference type="Gene3D" id="3.30.710.10">
    <property type="entry name" value="Potassium Channel Kv1.1, Chain A"/>
    <property type="match status" value="1"/>
</dbReference>
<dbReference type="Proteomes" id="UP000261360">
    <property type="component" value="Unplaced"/>
</dbReference>
<keyword evidence="1" id="KW-0880">Kelch repeat</keyword>
<evidence type="ECO:0000256" key="1">
    <source>
        <dbReference type="ARBA" id="ARBA00022441"/>
    </source>
</evidence>
<dbReference type="CDD" id="cd18450">
    <property type="entry name" value="BACK_KLHL10"/>
    <property type="match status" value="1"/>
</dbReference>
<dbReference type="SMART" id="SM00875">
    <property type="entry name" value="BACK"/>
    <property type="match status" value="1"/>
</dbReference>
<protein>
    <recommendedName>
        <fullName evidence="3">BTB domain-containing protein</fullName>
    </recommendedName>
</protein>
<dbReference type="GeneTree" id="ENSGT00940000154664"/>
<dbReference type="SMART" id="SM00225">
    <property type="entry name" value="BTB"/>
    <property type="match status" value="1"/>
</dbReference>
<dbReference type="Pfam" id="PF00651">
    <property type="entry name" value="BTB"/>
    <property type="match status" value="1"/>
</dbReference>
<keyword evidence="2" id="KW-0677">Repeat</keyword>
<dbReference type="PANTHER" id="PTHR24412">
    <property type="entry name" value="KELCH PROTEIN"/>
    <property type="match status" value="1"/>
</dbReference>
<organism evidence="4 5">
    <name type="scientific">Seriola lalandi dorsalis</name>
    <dbReference type="NCBI Taxonomy" id="1841481"/>
    <lineage>
        <taxon>Eukaryota</taxon>
        <taxon>Metazoa</taxon>
        <taxon>Chordata</taxon>
        <taxon>Craniata</taxon>
        <taxon>Vertebrata</taxon>
        <taxon>Euteleostomi</taxon>
        <taxon>Actinopterygii</taxon>
        <taxon>Neopterygii</taxon>
        <taxon>Teleostei</taxon>
        <taxon>Neoteleostei</taxon>
        <taxon>Acanthomorphata</taxon>
        <taxon>Carangaria</taxon>
        <taxon>Carangiformes</taxon>
        <taxon>Carangidae</taxon>
        <taxon>Seriola</taxon>
    </lineage>
</organism>
<reference evidence="4" key="2">
    <citation type="submission" date="2025-09" db="UniProtKB">
        <authorList>
            <consortium name="Ensembl"/>
        </authorList>
    </citation>
    <scope>IDENTIFICATION</scope>
</reference>
<evidence type="ECO:0000313" key="4">
    <source>
        <dbReference type="Ensembl" id="ENSSLDP00000010482.1"/>
    </source>
</evidence>
<dbReference type="PANTHER" id="PTHR24412:SF172">
    <property type="entry name" value="KELCH-LIKE PROTEIN 10"/>
    <property type="match status" value="1"/>
</dbReference>
<dbReference type="STRING" id="1841481.ENSSLDP00000010482"/>
<dbReference type="Pfam" id="PF07707">
    <property type="entry name" value="BACK"/>
    <property type="match status" value="1"/>
</dbReference>
<dbReference type="InterPro" id="IPR000210">
    <property type="entry name" value="BTB/POZ_dom"/>
</dbReference>
<keyword evidence="5" id="KW-1185">Reference proteome</keyword>
<dbReference type="Ensembl" id="ENSSLDT00000010866.1">
    <property type="protein sequence ID" value="ENSSLDP00000010482.1"/>
    <property type="gene ID" value="ENSSLDG00000008369.1"/>
</dbReference>
<evidence type="ECO:0000256" key="2">
    <source>
        <dbReference type="ARBA" id="ARBA00022737"/>
    </source>
</evidence>
<sequence>MSENSSVYNELRLEQQLCDAVIRVDDVEFHVHKLLLCNCSTYFRALFTHWSTPDSQVFDIPNVSPDMMRLIIEFAYTGFVHVTQENIQELFIAADRFNVMGILEACSHILEEQLAPQNCIGIWWFTDLYYYPELRRKTFLYILNHFEEVAATSEEFLLLSVQELAKMIENDQLSVKKEKTVFEAILRWITYAPEQRREYISLLLSKSVDKFSLRPWMPCLISEQRGAPALFLFILWLVHACPRQSCWPLEAGVVAVPPMASRRTMSVHSAGSV</sequence>